<organism evidence="1 2">
    <name type="scientific">Polystyrenella longa</name>
    <dbReference type="NCBI Taxonomy" id="2528007"/>
    <lineage>
        <taxon>Bacteria</taxon>
        <taxon>Pseudomonadati</taxon>
        <taxon>Planctomycetota</taxon>
        <taxon>Planctomycetia</taxon>
        <taxon>Planctomycetales</taxon>
        <taxon>Planctomycetaceae</taxon>
        <taxon>Polystyrenella</taxon>
    </lineage>
</organism>
<evidence type="ECO:0000313" key="2">
    <source>
        <dbReference type="Proteomes" id="UP000317178"/>
    </source>
</evidence>
<proteinExistence type="predicted"/>
<dbReference type="EMBL" id="CP036281">
    <property type="protein sequence ID" value="QDU81367.1"/>
    <property type="molecule type" value="Genomic_DNA"/>
</dbReference>
<dbReference type="InterPro" id="IPR010298">
    <property type="entry name" value="YacP-like"/>
</dbReference>
<evidence type="ECO:0000313" key="1">
    <source>
        <dbReference type="EMBL" id="QDU81367.1"/>
    </source>
</evidence>
<dbReference type="Pfam" id="PF05991">
    <property type="entry name" value="NYN_YacP"/>
    <property type="match status" value="1"/>
</dbReference>
<reference evidence="1 2" key="1">
    <citation type="submission" date="2019-02" db="EMBL/GenBank/DDBJ databases">
        <title>Deep-cultivation of Planctomycetes and their phenomic and genomic characterization uncovers novel biology.</title>
        <authorList>
            <person name="Wiegand S."/>
            <person name="Jogler M."/>
            <person name="Boedeker C."/>
            <person name="Pinto D."/>
            <person name="Vollmers J."/>
            <person name="Rivas-Marin E."/>
            <person name="Kohn T."/>
            <person name="Peeters S.H."/>
            <person name="Heuer A."/>
            <person name="Rast P."/>
            <person name="Oberbeckmann S."/>
            <person name="Bunk B."/>
            <person name="Jeske O."/>
            <person name="Meyerdierks A."/>
            <person name="Storesund J.E."/>
            <person name="Kallscheuer N."/>
            <person name="Luecker S."/>
            <person name="Lage O.M."/>
            <person name="Pohl T."/>
            <person name="Merkel B.J."/>
            <person name="Hornburger P."/>
            <person name="Mueller R.-W."/>
            <person name="Bruemmer F."/>
            <person name="Labrenz M."/>
            <person name="Spormann A.M."/>
            <person name="Op den Camp H."/>
            <person name="Overmann J."/>
            <person name="Amann R."/>
            <person name="Jetten M.S.M."/>
            <person name="Mascher T."/>
            <person name="Medema M.H."/>
            <person name="Devos D.P."/>
            <person name="Kaster A.-K."/>
            <person name="Ovreas L."/>
            <person name="Rohde M."/>
            <person name="Galperin M.Y."/>
            <person name="Jogler C."/>
        </authorList>
    </citation>
    <scope>NUCLEOTIDE SEQUENCE [LARGE SCALE GENOMIC DNA]</scope>
    <source>
        <strain evidence="1 2">Pla110</strain>
    </source>
</reference>
<protein>
    <submittedName>
        <fullName evidence="1">YacP-like NYN domain protein</fullName>
    </submittedName>
</protein>
<name>A0A518CQ64_9PLAN</name>
<dbReference type="PANTHER" id="PTHR34547">
    <property type="entry name" value="YACP-LIKE NYN DOMAIN PROTEIN"/>
    <property type="match status" value="1"/>
</dbReference>
<dbReference type="PANTHER" id="PTHR34547:SF1">
    <property type="entry name" value="YACP-LIKE NYN DOMAIN PROTEIN"/>
    <property type="match status" value="1"/>
</dbReference>
<dbReference type="OrthoDB" id="286832at2"/>
<keyword evidence="2" id="KW-1185">Reference proteome</keyword>
<dbReference type="RefSeq" id="WP_144996653.1">
    <property type="nucleotide sequence ID" value="NZ_CP036281.1"/>
</dbReference>
<sequence length="199" mass="22710">MAKTYRLIDGYNLMHAAGMARERYGPGDLERFRNRFITWLASHLATSELATATLVFDAQSAGHRNDHQEMFQGMKVIYAASNKDADTLIEELVAEHSAPRQIQVISSDHRLHKAIRKRKGIAIDSEDFVPWLEKREIHQDGVMRHSESTGSAGAVPEEEVDMWLAEFGDIPEADHLKKTRKPQGKQENWIREIEDEFGI</sequence>
<accession>A0A518CQ64</accession>
<gene>
    <name evidence="1" type="ORF">Pla110_31080</name>
</gene>
<dbReference type="KEGG" id="plon:Pla110_31080"/>
<dbReference type="AlphaFoldDB" id="A0A518CQ64"/>
<dbReference type="Proteomes" id="UP000317178">
    <property type="component" value="Chromosome"/>
</dbReference>